<reference evidence="7 8" key="1">
    <citation type="submission" date="2018-09" db="EMBL/GenBank/DDBJ databases">
        <title>Characterization of the phylogenetic diversity of five novel species belonging to the genus Bifidobacterium.</title>
        <authorList>
            <person name="Lugli G.A."/>
            <person name="Duranti S."/>
            <person name="Milani C."/>
        </authorList>
    </citation>
    <scope>NUCLEOTIDE SEQUENCE [LARGE SCALE GENOMIC DNA]</scope>
    <source>
        <strain evidence="7 8">2034B</strain>
    </source>
</reference>
<organism evidence="7 8">
    <name type="scientific">Bifidobacterium goeldii</name>
    <dbReference type="NCBI Taxonomy" id="2306975"/>
    <lineage>
        <taxon>Bacteria</taxon>
        <taxon>Bacillati</taxon>
        <taxon>Actinomycetota</taxon>
        <taxon>Actinomycetes</taxon>
        <taxon>Bifidobacteriales</taxon>
        <taxon>Bifidobacteriaceae</taxon>
        <taxon>Bifidobacterium</taxon>
    </lineage>
</organism>
<comment type="similarity">
    <text evidence="1 4">Belongs to the bacterial solute-binding protein 3 family.</text>
</comment>
<keyword evidence="3" id="KW-0732">Signal</keyword>
<evidence type="ECO:0000313" key="7">
    <source>
        <dbReference type="EMBL" id="RSX53266.1"/>
    </source>
</evidence>
<dbReference type="OrthoDB" id="9807888at2"/>
<dbReference type="GO" id="GO:0030288">
    <property type="term" value="C:outer membrane-bounded periplasmic space"/>
    <property type="evidence" value="ECO:0007669"/>
    <property type="project" value="TreeGrafter"/>
</dbReference>
<evidence type="ECO:0000256" key="3">
    <source>
        <dbReference type="ARBA" id="ARBA00022729"/>
    </source>
</evidence>
<evidence type="ECO:0000313" key="8">
    <source>
        <dbReference type="Proteomes" id="UP000287533"/>
    </source>
</evidence>
<evidence type="ECO:0000256" key="1">
    <source>
        <dbReference type="ARBA" id="ARBA00010333"/>
    </source>
</evidence>
<protein>
    <submittedName>
        <fullName evidence="7">ABC transporter substrate-binding protein</fullName>
    </submittedName>
</protein>
<feature type="region of interest" description="Disordered" evidence="5">
    <location>
        <begin position="257"/>
        <end position="286"/>
    </location>
</feature>
<dbReference type="InterPro" id="IPR001638">
    <property type="entry name" value="Solute-binding_3/MltF_N"/>
</dbReference>
<dbReference type="InterPro" id="IPR051455">
    <property type="entry name" value="Bact_solute-bind_prot3"/>
</dbReference>
<dbReference type="SUPFAM" id="SSF53850">
    <property type="entry name" value="Periplasmic binding protein-like II"/>
    <property type="match status" value="1"/>
</dbReference>
<sequence>MSLGACGSSASNTADEDASASSATSGQPEGPTLAIGVAADQPGMGEWRNGGYSGFDVDVARYVANALGYADKQIVFKQVTPNTRVAMLDEAKVDLVVAGFAVTDTNRAHAAITGPYLIAGQDLLIRADDAHAIHGPADMAGRTACVVDDNVASALLASSPNARIEHRDDYEQCVTSLMVGSSDAIAGGDAILTGLARAKGADYLRVVGNPFGQEQYGVAVRLGSDELVDNIAEILQTMITDGTWQQAIERLETRTGYTPNAALNPPDPTQGVADAADDTSGENTAE</sequence>
<dbReference type="SMART" id="SM00062">
    <property type="entry name" value="PBPb"/>
    <property type="match status" value="1"/>
</dbReference>
<feature type="compositionally biased region" description="Low complexity" evidence="5">
    <location>
        <begin position="8"/>
        <end position="25"/>
    </location>
</feature>
<dbReference type="Gene3D" id="3.40.190.10">
    <property type="entry name" value="Periplasmic binding protein-like II"/>
    <property type="match status" value="2"/>
</dbReference>
<dbReference type="AlphaFoldDB" id="A0A430FK98"/>
<keyword evidence="2" id="KW-0813">Transport</keyword>
<accession>A0A430FK98</accession>
<evidence type="ECO:0000259" key="6">
    <source>
        <dbReference type="SMART" id="SM00062"/>
    </source>
</evidence>
<dbReference type="GO" id="GO:0005576">
    <property type="term" value="C:extracellular region"/>
    <property type="evidence" value="ECO:0007669"/>
    <property type="project" value="TreeGrafter"/>
</dbReference>
<dbReference type="InterPro" id="IPR018313">
    <property type="entry name" value="SBP_3_CS"/>
</dbReference>
<feature type="compositionally biased region" description="Acidic residues" evidence="5">
    <location>
        <begin position="275"/>
        <end position="286"/>
    </location>
</feature>
<feature type="region of interest" description="Disordered" evidence="5">
    <location>
        <begin position="1"/>
        <end position="36"/>
    </location>
</feature>
<dbReference type="PANTHER" id="PTHR30085:SF6">
    <property type="entry name" value="ABC TRANSPORTER GLUTAMINE-BINDING PROTEIN GLNH"/>
    <property type="match status" value="1"/>
</dbReference>
<name>A0A430FK98_9BIFI</name>
<evidence type="ECO:0000256" key="2">
    <source>
        <dbReference type="ARBA" id="ARBA00022448"/>
    </source>
</evidence>
<comment type="caution">
    <text evidence="7">The sequence shown here is derived from an EMBL/GenBank/DDBJ whole genome shotgun (WGS) entry which is preliminary data.</text>
</comment>
<dbReference type="PANTHER" id="PTHR30085">
    <property type="entry name" value="AMINO ACID ABC TRANSPORTER PERMEASE"/>
    <property type="match status" value="1"/>
</dbReference>
<gene>
    <name evidence="7" type="ORF">D2E25_1239</name>
</gene>
<dbReference type="PROSITE" id="PS01039">
    <property type="entry name" value="SBP_BACTERIAL_3"/>
    <property type="match status" value="1"/>
</dbReference>
<dbReference type="GO" id="GO:0006865">
    <property type="term" value="P:amino acid transport"/>
    <property type="evidence" value="ECO:0007669"/>
    <property type="project" value="TreeGrafter"/>
</dbReference>
<dbReference type="Pfam" id="PF00497">
    <property type="entry name" value="SBP_bac_3"/>
    <property type="match status" value="1"/>
</dbReference>
<keyword evidence="8" id="KW-1185">Reference proteome</keyword>
<dbReference type="EMBL" id="QXGL01000003">
    <property type="protein sequence ID" value="RSX53266.1"/>
    <property type="molecule type" value="Genomic_DNA"/>
</dbReference>
<evidence type="ECO:0000256" key="5">
    <source>
        <dbReference type="SAM" id="MobiDB-lite"/>
    </source>
</evidence>
<proteinExistence type="inferred from homology"/>
<feature type="domain" description="Solute-binding protein family 3/N-terminal" evidence="6">
    <location>
        <begin position="32"/>
        <end position="255"/>
    </location>
</feature>
<dbReference type="Proteomes" id="UP000287533">
    <property type="component" value="Unassembled WGS sequence"/>
</dbReference>
<evidence type="ECO:0000256" key="4">
    <source>
        <dbReference type="RuleBase" id="RU003744"/>
    </source>
</evidence>
<dbReference type="RefSeq" id="WP_125980932.1">
    <property type="nucleotide sequence ID" value="NZ_QXGL01000003.1"/>
</dbReference>